<reference evidence="3" key="2">
    <citation type="submission" date="2020-08" db="EMBL/GenBank/DDBJ databases">
        <authorList>
            <person name="Kikuchi T."/>
        </authorList>
    </citation>
    <scope>NUCLEOTIDE SEQUENCE</scope>
    <source>
        <strain evidence="2">Ka4C1</strain>
    </source>
</reference>
<dbReference type="EMBL" id="CAJFCV020000001">
    <property type="protein sequence ID" value="CAG9083051.1"/>
    <property type="molecule type" value="Genomic_DNA"/>
</dbReference>
<protein>
    <submittedName>
        <fullName evidence="2">(pine wood nematode) hypothetical protein</fullName>
    </submittedName>
</protein>
<evidence type="ECO:0000313" key="4">
    <source>
        <dbReference type="Proteomes" id="UP000095284"/>
    </source>
</evidence>
<organism evidence="4 6">
    <name type="scientific">Bursaphelenchus xylophilus</name>
    <name type="common">Pinewood nematode worm</name>
    <name type="synonym">Aphelenchoides xylophilus</name>
    <dbReference type="NCBI Taxonomy" id="6326"/>
    <lineage>
        <taxon>Eukaryota</taxon>
        <taxon>Metazoa</taxon>
        <taxon>Ecdysozoa</taxon>
        <taxon>Nematoda</taxon>
        <taxon>Chromadorea</taxon>
        <taxon>Rhabditida</taxon>
        <taxon>Tylenchina</taxon>
        <taxon>Tylenchomorpha</taxon>
        <taxon>Aphelenchoidea</taxon>
        <taxon>Aphelenchoididae</taxon>
        <taxon>Bursaphelenchus</taxon>
    </lineage>
</organism>
<accession>A0A1I7RLF3</accession>
<dbReference type="Proteomes" id="UP000659654">
    <property type="component" value="Unassembled WGS sequence"/>
</dbReference>
<proteinExistence type="predicted"/>
<evidence type="ECO:0000313" key="6">
    <source>
        <dbReference type="WBParaSite" id="BXY_0153800.1"/>
    </source>
</evidence>
<dbReference type="Proteomes" id="UP000095284">
    <property type="component" value="Unplaced"/>
</dbReference>
<feature type="region of interest" description="Disordered" evidence="1">
    <location>
        <begin position="102"/>
        <end position="130"/>
    </location>
</feature>
<name>A0A1I7RLF3_BURXY</name>
<sequence length="420" mass="48703">MSRMSETELIYAIRGLHFMSSHLKRLLMDNEPIEPEVLEKIKSNEKIVRDLEFNLPLFASWGQRARQWRIDLFWYKERVAKVNELLEEKRLQIAERYTMPIRDGINPSGDTDDSGFHTKNTEAEDAEEDEMDEAMQYIKDNGAYRIAKWNRLITAAERAKEMSNQTQEKEDTEQSKDSRANEKTKTVLEPKSQIINITNNATEGADIKEKKKKDLLQKLNLFKERMPSGEAVGHVEEVKGMLQGLKDAGMEMTDPALQAKIRRIFTDRFLAETRTELNADEYVENYYQNHNKSFEDIRNYNVTSVLKRIQSYKPVAGGSRSRSPEPFNGQVSFISSSSRFQSSRFDDSNYRCFYCDGSHKAVHCTTFFKRSERLTRVKELGLCELCLLAKCNPRFCRAQNDCSVCGGRHHRSLCPAYVRH</sequence>
<dbReference type="Proteomes" id="UP000582659">
    <property type="component" value="Unassembled WGS sequence"/>
</dbReference>
<reference evidence="6" key="1">
    <citation type="submission" date="2016-11" db="UniProtKB">
        <authorList>
            <consortium name="WormBaseParasite"/>
        </authorList>
    </citation>
    <scope>IDENTIFICATION</scope>
</reference>
<gene>
    <name evidence="2" type="ORF">BXYJ_LOCUS1074</name>
</gene>
<dbReference type="WBParaSite" id="BXY_0153800.1">
    <property type="protein sequence ID" value="BXY_0153800.1"/>
    <property type="gene ID" value="BXY_0153800"/>
</dbReference>
<dbReference type="EMBL" id="CAJFDI010000001">
    <property type="protein sequence ID" value="CAD5208838.1"/>
    <property type="molecule type" value="Genomic_DNA"/>
</dbReference>
<evidence type="ECO:0000313" key="3">
    <source>
        <dbReference type="EMBL" id="CAG9083051.1"/>
    </source>
</evidence>
<evidence type="ECO:0000313" key="2">
    <source>
        <dbReference type="EMBL" id="CAD5208838.1"/>
    </source>
</evidence>
<evidence type="ECO:0000256" key="1">
    <source>
        <dbReference type="SAM" id="MobiDB-lite"/>
    </source>
</evidence>
<evidence type="ECO:0000313" key="5">
    <source>
        <dbReference type="Proteomes" id="UP000659654"/>
    </source>
</evidence>
<keyword evidence="5" id="KW-1185">Reference proteome</keyword>
<dbReference type="AlphaFoldDB" id="A0A1I7RLF3"/>
<feature type="region of interest" description="Disordered" evidence="1">
    <location>
        <begin position="160"/>
        <end position="186"/>
    </location>
</feature>